<protein>
    <submittedName>
        <fullName evidence="1">Nucleoside 2-deoxyribosyltransferase</fullName>
    </submittedName>
</protein>
<proteinExistence type="predicted"/>
<organism evidence="1 2">
    <name type="scientific">Methylocystis rosea</name>
    <dbReference type="NCBI Taxonomy" id="173366"/>
    <lineage>
        <taxon>Bacteria</taxon>
        <taxon>Pseudomonadati</taxon>
        <taxon>Pseudomonadota</taxon>
        <taxon>Alphaproteobacteria</taxon>
        <taxon>Hyphomicrobiales</taxon>
        <taxon>Methylocystaceae</taxon>
        <taxon>Methylocystis</taxon>
    </lineage>
</organism>
<gene>
    <name evidence="1" type="ORF">F7D13_03830</name>
</gene>
<dbReference type="Gene3D" id="3.40.50.450">
    <property type="match status" value="1"/>
</dbReference>
<evidence type="ECO:0000313" key="2">
    <source>
        <dbReference type="Proteomes" id="UP000424673"/>
    </source>
</evidence>
<dbReference type="RefSeq" id="WP_154451069.1">
    <property type="nucleotide sequence ID" value="NZ_CP044328.1"/>
</dbReference>
<dbReference type="SUPFAM" id="SSF52309">
    <property type="entry name" value="N-(deoxy)ribosyltransferase-like"/>
    <property type="match status" value="1"/>
</dbReference>
<dbReference type="Pfam" id="PF05014">
    <property type="entry name" value="Nuc_deoxyrib_tr"/>
    <property type="match status" value="1"/>
</dbReference>
<dbReference type="EMBL" id="CP044328">
    <property type="protein sequence ID" value="QGM93215.1"/>
    <property type="molecule type" value="Genomic_DNA"/>
</dbReference>
<dbReference type="InterPro" id="IPR007710">
    <property type="entry name" value="Nucleoside_deoxyribTrfase"/>
</dbReference>
<accession>A0ABX6EF38</accession>
<dbReference type="InterPro" id="IPR051239">
    <property type="entry name" value="2'-dNMP_N-hydrolase"/>
</dbReference>
<reference evidence="1 2" key="2">
    <citation type="journal article" date="2021" name="AMB Express">
        <title>Isolation and characterisation of Methylocystis spp. for poly-3-hydroxybutyrate production using waste methane feedstocks.</title>
        <authorList>
            <person name="Rumah B.L."/>
            <person name="Stead C.E."/>
            <person name="Claxton Stevens B.H."/>
            <person name="Minton N.P."/>
            <person name="Grosse-Honebrink A."/>
            <person name="Zhang Y."/>
        </authorList>
    </citation>
    <scope>NUCLEOTIDE SEQUENCE [LARGE SCALE GENOMIC DNA]</scope>
    <source>
        <strain evidence="1 2">BRCS1</strain>
    </source>
</reference>
<keyword evidence="2" id="KW-1185">Reference proteome</keyword>
<dbReference type="PANTHER" id="PTHR15364:SF0">
    <property type="entry name" value="2'-DEOXYNUCLEOSIDE 5'-PHOSPHATE N-HYDROLASE 1"/>
    <property type="match status" value="1"/>
</dbReference>
<name>A0ABX6EF38_9HYPH</name>
<reference evidence="2" key="1">
    <citation type="submission" date="2019-09" db="EMBL/GenBank/DDBJ databases">
        <title>Isolation and complete genome sequencing of Methylocystis species.</title>
        <authorList>
            <person name="Rumah B.L."/>
            <person name="Stead C.E."/>
            <person name="Stevens B.C."/>
            <person name="Minton N.P."/>
            <person name="Grosse-Honebrink A."/>
            <person name="Zhang Y."/>
        </authorList>
    </citation>
    <scope>NUCLEOTIDE SEQUENCE [LARGE SCALE GENOMIC DNA]</scope>
    <source>
        <strain evidence="2">BRCS1</strain>
    </source>
</reference>
<sequence>MASVYLAGPDVFLADAIDIGCAKKAHCSDHGLVGVFPLDAELALTRQDGISERIFNANVALMRQCAAVIANITPFRGLSVDPGTAFEVGFAFALEKPVFAYTNVATPYRDRVVGAFGEGRRAAGREFADDGMSVENFGLADNLMIAEAVRSQGWEIVVRDAAPDRRFTDLEGFDRCLRQAAAFFRSGRNGAAAA</sequence>
<dbReference type="Proteomes" id="UP000424673">
    <property type="component" value="Chromosome"/>
</dbReference>
<dbReference type="PANTHER" id="PTHR15364">
    <property type="entry name" value="2'-DEOXYNUCLEOSIDE 5'-PHOSPHATE N-HYDROLASE 1"/>
    <property type="match status" value="1"/>
</dbReference>
<evidence type="ECO:0000313" key="1">
    <source>
        <dbReference type="EMBL" id="QGM93215.1"/>
    </source>
</evidence>